<protein>
    <submittedName>
        <fullName evidence="1">Uncharacterized protein</fullName>
    </submittedName>
</protein>
<dbReference type="EMBL" id="CP024176">
    <property type="protein sequence ID" value="ATQ82884.1"/>
    <property type="molecule type" value="Genomic_DNA"/>
</dbReference>
<dbReference type="AlphaFoldDB" id="A0AAD0ACW0"/>
<evidence type="ECO:0000313" key="1">
    <source>
        <dbReference type="EMBL" id="ATQ82884.1"/>
    </source>
</evidence>
<gene>
    <name evidence="1" type="ORF">YHS_03030</name>
</gene>
<sequence>MKTIKWFKIGIPTNIEILAQKLKDNPFDKGKNSGFVLKKVTSSIVSGKFIEEKTFIKEITNPFGVTETISIPDFNIIEFSITKIDNNWLLEIYDTPRSIKPLTKTLGNLLGMGFYVENIDLDLENLVKKIENDIGKLNITKMELYNINIQNIALGQMLVTSQKDVRKSLDSYLLNNKGYNIHSITAKFNYHELFTGSLEIKSSSRTSISDMPFQLFLKSFMPIFLSSVF</sequence>
<organism evidence="1">
    <name type="scientific">Faucicola osloensis</name>
    <name type="common">Moraxella osloensis</name>
    <dbReference type="NCBI Taxonomy" id="34062"/>
    <lineage>
        <taxon>Bacteria</taxon>
        <taxon>Pseudomonadati</taxon>
        <taxon>Pseudomonadota</taxon>
        <taxon>Gammaproteobacteria</taxon>
        <taxon>Moraxellales</taxon>
        <taxon>Moraxellaceae</taxon>
        <taxon>Faucicola</taxon>
    </lineage>
</organism>
<accession>A0AAD0ACW0</accession>
<proteinExistence type="predicted"/>
<reference evidence="1" key="1">
    <citation type="submission" date="2017-11" db="EMBL/GenBank/DDBJ databases">
        <title>Complete Genome Sequence from Moraxella oslensis YHS isolated from human skin.</title>
        <authorList>
            <person name="Lee K."/>
            <person name="Lim J.Y."/>
            <person name="Hwang I."/>
        </authorList>
    </citation>
    <scope>NUCLEOTIDE SEQUENCE</scope>
    <source>
        <strain evidence="1">YHS</strain>
    </source>
</reference>
<name>A0AAD0ACW0_FAUOS</name>